<sequence length="68" mass="7275">MISKLVLLNEAGAIPPGGQMMRAILMSVLFIIVAVVIYANVIEGDEGTKIQVERSGSRMSDSIRSISP</sequence>
<dbReference type="RefSeq" id="WP_219873662.1">
    <property type="nucleotide sequence ID" value="NZ_JAHZIJ010000013.1"/>
</dbReference>
<protein>
    <submittedName>
        <fullName evidence="2">Uncharacterized protein</fullName>
    </submittedName>
</protein>
<evidence type="ECO:0000313" key="2">
    <source>
        <dbReference type="EMBL" id="MBW7476419.1"/>
    </source>
</evidence>
<evidence type="ECO:0000313" key="3">
    <source>
        <dbReference type="Proteomes" id="UP000812277"/>
    </source>
</evidence>
<keyword evidence="3" id="KW-1185">Reference proteome</keyword>
<evidence type="ECO:0000256" key="1">
    <source>
        <dbReference type="SAM" id="Phobius"/>
    </source>
</evidence>
<keyword evidence="1" id="KW-1133">Transmembrane helix</keyword>
<dbReference type="Proteomes" id="UP000812277">
    <property type="component" value="Unassembled WGS sequence"/>
</dbReference>
<gene>
    <name evidence="2" type="ORF">K0T92_16930</name>
</gene>
<feature type="transmembrane region" description="Helical" evidence="1">
    <location>
        <begin position="20"/>
        <end position="41"/>
    </location>
</feature>
<dbReference type="EMBL" id="JAHZIJ010000013">
    <property type="protein sequence ID" value="MBW7476419.1"/>
    <property type="molecule type" value="Genomic_DNA"/>
</dbReference>
<reference evidence="2 3" key="1">
    <citation type="submission" date="2021-07" db="EMBL/GenBank/DDBJ databases">
        <title>Paenibacillus radiodurans sp. nov., isolated from the southeastern edge of Tengger Desert.</title>
        <authorList>
            <person name="Zhang G."/>
        </authorList>
    </citation>
    <scope>NUCLEOTIDE SEQUENCE [LARGE SCALE GENOMIC DNA]</scope>
    <source>
        <strain evidence="2 3">DT7-4</strain>
    </source>
</reference>
<accession>A0ABS7D907</accession>
<keyword evidence="1" id="KW-0812">Transmembrane</keyword>
<comment type="caution">
    <text evidence="2">The sequence shown here is derived from an EMBL/GenBank/DDBJ whole genome shotgun (WGS) entry which is preliminary data.</text>
</comment>
<name>A0ABS7D907_9BACL</name>
<proteinExistence type="predicted"/>
<organism evidence="2 3">
    <name type="scientific">Paenibacillus oenotherae</name>
    <dbReference type="NCBI Taxonomy" id="1435645"/>
    <lineage>
        <taxon>Bacteria</taxon>
        <taxon>Bacillati</taxon>
        <taxon>Bacillota</taxon>
        <taxon>Bacilli</taxon>
        <taxon>Bacillales</taxon>
        <taxon>Paenibacillaceae</taxon>
        <taxon>Paenibacillus</taxon>
    </lineage>
</organism>
<keyword evidence="1" id="KW-0472">Membrane</keyword>